<dbReference type="PANTHER" id="PTHR32085">
    <property type="entry name" value="PROTEIN CSF1"/>
    <property type="match status" value="1"/>
</dbReference>
<dbReference type="InterPro" id="IPR048636">
    <property type="entry name" value="Csf1_N"/>
</dbReference>
<name>A0ABR3AIK9_9AGAR</name>
<keyword evidence="3" id="KW-0675">Receptor</keyword>
<gene>
    <name evidence="3" type="primary">CSF1</name>
    <name evidence="3" type="ORF">AAF712_000180</name>
</gene>
<protein>
    <submittedName>
        <fullName evidence="3">Macrophage colony-stimulating factor 1 receptor</fullName>
    </submittedName>
</protein>
<dbReference type="InterPro" id="IPR029636">
    <property type="entry name" value="Csf1"/>
</dbReference>
<keyword evidence="4" id="KW-1185">Reference proteome</keyword>
<dbReference type="PANTHER" id="PTHR32085:SF3">
    <property type="entry name" value="PROTEIN CSF1"/>
    <property type="match status" value="1"/>
</dbReference>
<proteinExistence type="predicted"/>
<dbReference type="EMBL" id="JBBXMP010000001">
    <property type="protein sequence ID" value="KAL0072417.1"/>
    <property type="molecule type" value="Genomic_DNA"/>
</dbReference>
<evidence type="ECO:0000313" key="4">
    <source>
        <dbReference type="Proteomes" id="UP001437256"/>
    </source>
</evidence>
<feature type="domain" description="Csf1 N-terminal" evidence="2">
    <location>
        <begin position="63"/>
        <end position="627"/>
    </location>
</feature>
<feature type="region of interest" description="Disordered" evidence="1">
    <location>
        <begin position="2492"/>
        <end position="2513"/>
    </location>
</feature>
<feature type="region of interest" description="Disordered" evidence="1">
    <location>
        <begin position="1014"/>
        <end position="1042"/>
    </location>
</feature>
<organism evidence="3 4">
    <name type="scientific">Marasmius tenuissimus</name>
    <dbReference type="NCBI Taxonomy" id="585030"/>
    <lineage>
        <taxon>Eukaryota</taxon>
        <taxon>Fungi</taxon>
        <taxon>Dikarya</taxon>
        <taxon>Basidiomycota</taxon>
        <taxon>Agaricomycotina</taxon>
        <taxon>Agaricomycetes</taxon>
        <taxon>Agaricomycetidae</taxon>
        <taxon>Agaricales</taxon>
        <taxon>Marasmiineae</taxon>
        <taxon>Marasmiaceae</taxon>
        <taxon>Marasmius</taxon>
    </lineage>
</organism>
<sequence length="3043" mass="340065">MPTSRNAPGDGAKERNVLRKSATNLSVATPSFLANSFRSHAPKFIQRMMAWVKQQLPNLDPKELLPLAIEVSKGAIICGNASTSSILVSEFQRVEGTFGITRSRSQYDVYKQLLNLRFTHAVIRMKENNNYHEPMTATGEALTSYIDRSTQQGSSNLTYNAFAKLWNRLKLYRLVTKYLAKDRKRPSSKRMEPEGTPIGADFSTLEYAIERKVLESPTLELLYYVDVAGEVPPFPHIKGNSPSGIFDVGNGDMGPEWGVDLVIHGGTLRYGPWADRQRAELQRAFFPPTYQDASPTAKLEPGDQRLWTSLKVFIEFREDVQLHIPFREASKNWQWDGLSESPNRPRTREPGYLHVTAGDRSSISYLMPMVAGSSGYEPILEVHLDTVAVTSSLNDIRLVSSESCRIHCDLPSPLQWNAERTWGIAISFRNPELFTLRDHINMFTDLGKDWASGPPTHFNRFVPMVYEIDADLHHYELNLYANDQNIIDKPLTKDENAILTMFGNRLKSRTIIPSNVFRPDWTKISFSVDILDVELRLSLPRWNVNALHAPKEGSSLAKVDSFTIDGSYLYYAEVHEENVEQLKLNFDACNVAFKALGWSIRYLMIVRENYLGSFTHFSTLYEYLERKERGLPPGDPVFQKYRKGKTNMLNVDLGVVLQNGMVLLPAGIPGHEISSSATDSSETSLGLGPCVVMSFPELQVHLRVHDHGMEMALNIDTITSGIEHNLPERVSCFATGNKSLLVIDGLDITANRLFGPPPSNLTYVCIWEIDVGHTRACFSASEGSILAAAGKAFRVNFSDLLNAPASDYMPPTYPDLTFLAVKLRGCDVVWKAGNAALHLSLPSGLKLDHNDLGGHKYRTLTTVQLPHISVKMYLRELNDRVWLEAGNVTSDLFLDIYSRPADWQKAAELQAAYVEEQDKETGRAATMFNILRQSTGLEGSITHSSGVYLPPPSLSHSSAYHPHVRRNSRPPNVNPEPSGTDGESDYDQVLAYKKSLMSSSHTFKRPKVAYVHGNMSSGDESDDEDLTDRSDSDWFEEGSTEQKPTYAVKSHRLLTRHFISENNLNPALWDDSGPFLCVKDSKLPPFSYLPTSHSSSIASAPRAAPGHEPVTTYRLAQRRTLEANVTPLIFPVFSELEEDLAYSVPTPELVIDNATAYYITQVIDEQKSMDLKRTIVDIQLESIVLRAALQMDGLSDSKKPGPSEKFAILESSFRKLTLSGTISPNTFDLNVGVDLTKTHLSSLVCTGRTVQLSSPALSISLSEIAAKTSELKLSVECSTVFLQLTHAAPEMVLVAGLSLSDLFSRMKEVDQRRKESVATTVQRAVLGIIRRSGDIVFVERLSAIQPSFLVQVGLPHQLRTNLVFRFLYHLRDCLWHLRERNVTVHDMAEFESPSVELLESSLKKRLQSLDSDAANSSDLATLASLFIHDEATEKEEAPSPPYFAKYISFKLAELRVVASDESSDVPSELLLDNISSCVRIRTLDLLDAQQGNRFTAVSQTSLRRRESRAQRISVAFSFGVMRLTIHPHLLNIAQEILRIQRTHKRNEPKPSKVLRFKENQKRPETLYLDVTCAFQDLLVQAVAESLIFEFGSTQLQTSSAVSMQMERIQAMNHSILLGNLFLRARSPYRGSKRSGQDELASLVVSDLRSSIVTQESPSGADRRVIIGVGGLRFSVPRSALHLYRFVEEWRADFLPGVESTMQALLAEFERSSDKPKSPTHVTNDQYKLLIQLESAGIYLRVMRNTWLSWELGGAVAHLESLALPQTTVSWSFGLHVSSQMFAISSRSPESHAETILKLKLPSLSSSGHHEDGGLRAIVLMQFLEFKVKPSHWDTLLGVQQKFGQDFNDLVALAQKSRAKRAAQRPIQVQRQESNHVYAIHFKMEGFRIGFEGISSVLYLECPGIGGRLEEDSKGGTTWSVLVSDLALSLAPKASRTPRTAAFSSLHRTAFVVIDFRVAGSSKKEVDKSVIKELKLTVTKAHAVMQPSSIGEFGDFVDQLQMEMLERREERSHELDAFKEKAQQILKTFEVAPPRDQQPEMEKTLTSWLNQYVVEFSIRNVGIAFPLAHNYDGEREREVKAFLFSIKSINFATHRGETGQAIMKSLSFQFISSFKQSDPHSFSSEKHLSHNQLLYPEMKAHIHSSGSSFARQFFIRAVVSGFVLDVDSTMPDYIFSLFDVYREGKDRVAKLSANLPRPSLEESMEEKKPVDLPTSNFFASLDFQSGKVRMYSSAAATSARSGSFSGSWEDPRMLGLGAEIFNLPVVSVWAEYRAASIGKAYREGEPSILMFKSTVHSSHNVLRPTLLPFLTELIELIENRLRSAYPESAIVASTDSLQTHETGDTSEHSQVPSLSPSLLQISFSLRIDQSRLELSCHPDVNVVAGLTWDSGGFVVNASPGARQVTFTGTVGGLSIGLKHGFLSEDCVSLNARNLNFSVAFSRPNVEDGYSVSSVSFVLDTEFHGGVRFSRLQDMLCFKAVWLDRIPVFYGHQDDTDDDQSPVTLDQSAQTDPAPAAKQEFTTVILVRIRQIKLDVDLGQSISTVNLHLTDAVLRTKITQISNEVSLSVADVKVLGRGNVAGRADVSNFIFQTVRRTNRNISAKDDRSRMLELRMTSGPLVVVIDSEYQRLLHYRAEPLEIEILDDWSMTVPLHQLSQPLQLSVTVASPEVVAVATVSAIPKLMTYANRFKANLEAQRAGASRESKTFRISQSPKPDNPLSAVAEAMIHSARTRLKEADNTLSYVIKQDMSLRLDLLRLIVFPRNMRDSEVAQFVGRDARAHLSRLVESKDAIAKRDIHLSFTYMKISRVTQLGNVATPPGNEFYDGKQWVEDLMKNALAADIVGLPSIKMHMKSEENLDEVKRQLEYDFDSQFIRGQGVREDENIYITLNVSLYSWLTVLRKTLTREMDQVTAAAEWRPIPSTAPARKPDPAGTTGPSKASTLPSDMDAILSVSPAPETNKPSSGDTIVYKPGKRSIERLTMRQLGDATPDVMHPFFMKKAGFSLEDSLPQYVHEYATTPLEKIHEVLLKLYSKQLLVRNDTHS</sequence>
<dbReference type="Proteomes" id="UP001437256">
    <property type="component" value="Unassembled WGS sequence"/>
</dbReference>
<evidence type="ECO:0000259" key="2">
    <source>
        <dbReference type="Pfam" id="PF21678"/>
    </source>
</evidence>
<feature type="compositionally biased region" description="Polar residues" evidence="1">
    <location>
        <begin position="2499"/>
        <end position="2509"/>
    </location>
</feature>
<dbReference type="Pfam" id="PF21678">
    <property type="entry name" value="Csf1_N"/>
    <property type="match status" value="1"/>
</dbReference>
<feature type="region of interest" description="Disordered" evidence="1">
    <location>
        <begin position="952"/>
        <end position="985"/>
    </location>
</feature>
<feature type="compositionally biased region" description="Polar residues" evidence="1">
    <location>
        <begin position="2934"/>
        <end position="2943"/>
    </location>
</feature>
<comment type="caution">
    <text evidence="3">The sequence shown here is derived from an EMBL/GenBank/DDBJ whole genome shotgun (WGS) entry which is preliminary data.</text>
</comment>
<evidence type="ECO:0000256" key="1">
    <source>
        <dbReference type="SAM" id="MobiDB-lite"/>
    </source>
</evidence>
<reference evidence="3 4" key="1">
    <citation type="submission" date="2024-05" db="EMBL/GenBank/DDBJ databases">
        <title>A draft genome resource for the thread blight pathogen Marasmius tenuissimus strain MS-2.</title>
        <authorList>
            <person name="Yulfo-Soto G.E."/>
            <person name="Baruah I.K."/>
            <person name="Amoako-Attah I."/>
            <person name="Bukari Y."/>
            <person name="Meinhardt L.W."/>
            <person name="Bailey B.A."/>
            <person name="Cohen S.P."/>
        </authorList>
    </citation>
    <scope>NUCLEOTIDE SEQUENCE [LARGE SCALE GENOMIC DNA]</scope>
    <source>
        <strain evidence="3 4">MS-2</strain>
    </source>
</reference>
<evidence type="ECO:0000313" key="3">
    <source>
        <dbReference type="EMBL" id="KAL0072417.1"/>
    </source>
</evidence>
<feature type="region of interest" description="Disordered" evidence="1">
    <location>
        <begin position="2915"/>
        <end position="2944"/>
    </location>
</feature>
<accession>A0ABR3AIK9</accession>